<dbReference type="Gene3D" id="3.30.2130.10">
    <property type="entry name" value="VC0802-like"/>
    <property type="match status" value="1"/>
</dbReference>
<evidence type="ECO:0000259" key="1">
    <source>
        <dbReference type="PROSITE" id="PS51671"/>
    </source>
</evidence>
<reference evidence="2" key="1">
    <citation type="submission" date="2021-01" db="EMBL/GenBank/DDBJ databases">
        <title>Modified the classification status of verrucomicrobia.</title>
        <authorList>
            <person name="Feng X."/>
        </authorList>
    </citation>
    <scope>NUCLEOTIDE SEQUENCE</scope>
    <source>
        <strain evidence="2">KCTC 13126</strain>
    </source>
</reference>
<dbReference type="SUPFAM" id="SSF55021">
    <property type="entry name" value="ACT-like"/>
    <property type="match status" value="1"/>
</dbReference>
<comment type="caution">
    <text evidence="2">The sequence shown here is derived from an EMBL/GenBank/DDBJ whole genome shotgun (WGS) entry which is preliminary data.</text>
</comment>
<organism evidence="2 3">
    <name type="scientific">Pelagicoccus mobilis</name>
    <dbReference type="NCBI Taxonomy" id="415221"/>
    <lineage>
        <taxon>Bacteria</taxon>
        <taxon>Pseudomonadati</taxon>
        <taxon>Verrucomicrobiota</taxon>
        <taxon>Opitutia</taxon>
        <taxon>Puniceicoccales</taxon>
        <taxon>Pelagicoccaceae</taxon>
        <taxon>Pelagicoccus</taxon>
    </lineage>
</organism>
<protein>
    <submittedName>
        <fullName evidence="2">Acetolactate synthase</fullName>
    </submittedName>
</protein>
<accession>A0A934S5K2</accession>
<dbReference type="EMBL" id="JAENIL010000058">
    <property type="protein sequence ID" value="MBK1879804.1"/>
    <property type="molecule type" value="Genomic_DNA"/>
</dbReference>
<dbReference type="AlphaFoldDB" id="A0A934S5K2"/>
<dbReference type="PANTHER" id="PTHR40099">
    <property type="entry name" value="ACETOLACTATE SYNTHASE, SMALL SUBUNIT"/>
    <property type="match status" value="1"/>
</dbReference>
<name>A0A934S5K2_9BACT</name>
<evidence type="ECO:0000313" key="3">
    <source>
        <dbReference type="Proteomes" id="UP000617628"/>
    </source>
</evidence>
<dbReference type="Pfam" id="PF19571">
    <property type="entry name" value="ACT_8"/>
    <property type="match status" value="1"/>
</dbReference>
<sequence>MEQPAIETSVPDPVKQLSIFMENKVGRLSDICRLFDEHEIHVLALTTLDTTDCAITRVVVDDPQQAKTLLWQNDITFSETEVLAVEIAGEHDINRVLASLLQTEINVHYIYAFVSRPSGKSALAISIEDMELAIDILNTRGIRVLNQRDISR</sequence>
<keyword evidence="3" id="KW-1185">Reference proteome</keyword>
<gene>
    <name evidence="2" type="ORF">JIN87_23170</name>
</gene>
<feature type="domain" description="ACT" evidence="1">
    <location>
        <begin position="16"/>
        <end position="90"/>
    </location>
</feature>
<dbReference type="PANTHER" id="PTHR40099:SF1">
    <property type="entry name" value="ACETOLACTATE SYNTHASE, SMALL SUBUNIT"/>
    <property type="match status" value="1"/>
</dbReference>
<dbReference type="InterPro" id="IPR002912">
    <property type="entry name" value="ACT_dom"/>
</dbReference>
<proteinExistence type="predicted"/>
<dbReference type="PROSITE" id="PS51671">
    <property type="entry name" value="ACT"/>
    <property type="match status" value="1"/>
</dbReference>
<dbReference type="Proteomes" id="UP000617628">
    <property type="component" value="Unassembled WGS sequence"/>
</dbReference>
<dbReference type="RefSeq" id="WP_200358030.1">
    <property type="nucleotide sequence ID" value="NZ_JAENIL010000058.1"/>
</dbReference>
<dbReference type="InterPro" id="IPR045865">
    <property type="entry name" value="ACT-like_dom_sf"/>
</dbReference>
<dbReference type="InterPro" id="IPR045739">
    <property type="entry name" value="ACT_dom_pair"/>
</dbReference>
<evidence type="ECO:0000313" key="2">
    <source>
        <dbReference type="EMBL" id="MBK1879804.1"/>
    </source>
</evidence>